<dbReference type="AlphaFoldDB" id="A0A1Y6BY67"/>
<dbReference type="SMART" id="SM00283">
    <property type="entry name" value="MA"/>
    <property type="match status" value="1"/>
</dbReference>
<dbReference type="GO" id="GO:0005886">
    <property type="term" value="C:plasma membrane"/>
    <property type="evidence" value="ECO:0007669"/>
    <property type="project" value="TreeGrafter"/>
</dbReference>
<dbReference type="GO" id="GO:0004888">
    <property type="term" value="F:transmembrane signaling receptor activity"/>
    <property type="evidence" value="ECO:0007669"/>
    <property type="project" value="TreeGrafter"/>
</dbReference>
<sequence>MEELGKGFLRMTCFRFIMILLVVYSTRLVAEPQQDCFSCEIKVTDLSEPLDLTGRWLFTNSDQPSHASPEADTSQWTTVMTPGGWEKAYPEQSPYMVGWYRGNFVFAPELIGQKVTILLDAYMGGVEVFLDGKEIYQRGSSNSYEKYFSIQPIPIIFTISQERQVIAFRITTNLMKGVYQLPFTMLSYKNQDDYVSFYQFWGGEFRSLSAFVVGAIGLFFLLIYAKVKSKLYLIAGLSGVSIFPFYGFPSDMFIRHVDPQTLQILHYTGIGSLAMFHGYFAQFFYRFYPWFNRLNFTVNGVLIACFVYFAIDFHHQAFLGVRKFLFIYANIVSYQFIYVLVQAARKNRVAVPLLLGEFIMFACSIHDILLALGLIQSVSLIFFGTLIATSCIMVVASSLFASTYLENKSLLKNIEGVNKNLESIVETRTNELKTKSQAMDHMIHRQSEAVESTVGELNQILETVDQNVGHARASEKEAETSHQIATEGRERVSQMQQSMKEIESAVVSVVEQVRIGNENIETIMTIIKDISQKTTIINDIVFQTKLLSFNASVEAARAGDQGKGFSVVAEEVGNLAQMSGNAAREISALLDRSQTEIHTIVGNSQKQVHELANRSSNTVSKGVELAVRCDEILTELVDRVGTVKNLMASITKAAEEQSEGVHSISETMASLVDQSQEVEAITKKPKKLVA</sequence>
<protein>
    <submittedName>
        <fullName evidence="6">Methyl-accepting chemotaxis protein (MCP) signalling domain-containing protein</fullName>
    </submittedName>
</protein>
<comment type="similarity">
    <text evidence="2">Belongs to the methyl-accepting chemotaxis (MCP) protein family.</text>
</comment>
<dbReference type="OrthoDB" id="9803176at2"/>
<evidence type="ECO:0000256" key="1">
    <source>
        <dbReference type="ARBA" id="ARBA00022500"/>
    </source>
</evidence>
<gene>
    <name evidence="6" type="ORF">SAMN06296036_108103</name>
</gene>
<dbReference type="PROSITE" id="PS50111">
    <property type="entry name" value="CHEMOTAXIS_TRANSDUC_2"/>
    <property type="match status" value="1"/>
</dbReference>
<evidence type="ECO:0000313" key="7">
    <source>
        <dbReference type="Proteomes" id="UP000192907"/>
    </source>
</evidence>
<dbReference type="EMBL" id="FWZT01000008">
    <property type="protein sequence ID" value="SMF26013.1"/>
    <property type="molecule type" value="Genomic_DNA"/>
</dbReference>
<evidence type="ECO:0000256" key="3">
    <source>
        <dbReference type="PROSITE-ProRule" id="PRU00284"/>
    </source>
</evidence>
<keyword evidence="4" id="KW-1133">Transmembrane helix</keyword>
<dbReference type="PANTHER" id="PTHR43531:SF11">
    <property type="entry name" value="METHYL-ACCEPTING CHEMOTAXIS PROTEIN 3"/>
    <property type="match status" value="1"/>
</dbReference>
<evidence type="ECO:0000256" key="2">
    <source>
        <dbReference type="ARBA" id="ARBA00029447"/>
    </source>
</evidence>
<keyword evidence="1" id="KW-0145">Chemotaxis</keyword>
<feature type="domain" description="Methyl-accepting transducer" evidence="5">
    <location>
        <begin position="421"/>
        <end position="672"/>
    </location>
</feature>
<dbReference type="InterPro" id="IPR004089">
    <property type="entry name" value="MCPsignal_dom"/>
</dbReference>
<dbReference type="Pfam" id="PF00015">
    <property type="entry name" value="MCPsignal"/>
    <property type="match status" value="1"/>
</dbReference>
<dbReference type="STRING" id="1513793.SAMN06296036_108103"/>
<feature type="transmembrane region" description="Helical" evidence="4">
    <location>
        <begin position="323"/>
        <end position="341"/>
    </location>
</feature>
<feature type="transmembrane region" description="Helical" evidence="4">
    <location>
        <begin position="231"/>
        <end position="249"/>
    </location>
</feature>
<dbReference type="Gene3D" id="2.60.120.260">
    <property type="entry name" value="Galactose-binding domain-like"/>
    <property type="match status" value="1"/>
</dbReference>
<keyword evidence="3" id="KW-0807">Transducer</keyword>
<evidence type="ECO:0000256" key="4">
    <source>
        <dbReference type="SAM" id="Phobius"/>
    </source>
</evidence>
<name>A0A1Y6BY67_9BACT</name>
<dbReference type="SUPFAM" id="SSF58104">
    <property type="entry name" value="Methyl-accepting chemotaxis protein (MCP) signaling domain"/>
    <property type="match status" value="1"/>
</dbReference>
<feature type="transmembrane region" description="Helical" evidence="4">
    <location>
        <begin position="294"/>
        <end position="311"/>
    </location>
</feature>
<feature type="transmembrane region" description="Helical" evidence="4">
    <location>
        <begin position="205"/>
        <end position="224"/>
    </location>
</feature>
<keyword evidence="4" id="KW-0472">Membrane</keyword>
<feature type="transmembrane region" description="Helical" evidence="4">
    <location>
        <begin position="264"/>
        <end position="285"/>
    </location>
</feature>
<feature type="transmembrane region" description="Helical" evidence="4">
    <location>
        <begin position="381"/>
        <end position="405"/>
    </location>
</feature>
<reference evidence="7" key="1">
    <citation type="submission" date="2017-04" db="EMBL/GenBank/DDBJ databases">
        <authorList>
            <person name="Varghese N."/>
            <person name="Submissions S."/>
        </authorList>
    </citation>
    <scope>NUCLEOTIDE SEQUENCE [LARGE SCALE GENOMIC DNA]</scope>
    <source>
        <strain evidence="7">RKEM611</strain>
    </source>
</reference>
<dbReference type="Proteomes" id="UP000192907">
    <property type="component" value="Unassembled WGS sequence"/>
</dbReference>
<evidence type="ECO:0000313" key="6">
    <source>
        <dbReference type="EMBL" id="SMF26013.1"/>
    </source>
</evidence>
<dbReference type="CDD" id="cd11386">
    <property type="entry name" value="MCP_signal"/>
    <property type="match status" value="1"/>
</dbReference>
<dbReference type="Gene3D" id="1.10.287.950">
    <property type="entry name" value="Methyl-accepting chemotaxis protein"/>
    <property type="match status" value="1"/>
</dbReference>
<feature type="transmembrane region" description="Helical" evidence="4">
    <location>
        <begin position="353"/>
        <end position="375"/>
    </location>
</feature>
<keyword evidence="7" id="KW-1185">Reference proteome</keyword>
<dbReference type="RefSeq" id="WP_132318940.1">
    <property type="nucleotide sequence ID" value="NZ_FWZT01000008.1"/>
</dbReference>
<accession>A0A1Y6BY67</accession>
<dbReference type="SUPFAM" id="SSF49785">
    <property type="entry name" value="Galactose-binding domain-like"/>
    <property type="match status" value="1"/>
</dbReference>
<dbReference type="GO" id="GO:0006935">
    <property type="term" value="P:chemotaxis"/>
    <property type="evidence" value="ECO:0007669"/>
    <property type="project" value="UniProtKB-KW"/>
</dbReference>
<dbReference type="PANTHER" id="PTHR43531">
    <property type="entry name" value="PROTEIN ICFG"/>
    <property type="match status" value="1"/>
</dbReference>
<dbReference type="InterPro" id="IPR051310">
    <property type="entry name" value="MCP_chemotaxis"/>
</dbReference>
<dbReference type="GO" id="GO:0007165">
    <property type="term" value="P:signal transduction"/>
    <property type="evidence" value="ECO:0007669"/>
    <property type="project" value="UniProtKB-KW"/>
</dbReference>
<organism evidence="6 7">
    <name type="scientific">Pseudobacteriovorax antillogorgiicola</name>
    <dbReference type="NCBI Taxonomy" id="1513793"/>
    <lineage>
        <taxon>Bacteria</taxon>
        <taxon>Pseudomonadati</taxon>
        <taxon>Bdellovibrionota</taxon>
        <taxon>Oligoflexia</taxon>
        <taxon>Oligoflexales</taxon>
        <taxon>Pseudobacteriovoracaceae</taxon>
        <taxon>Pseudobacteriovorax</taxon>
    </lineage>
</organism>
<keyword evidence="4" id="KW-0812">Transmembrane</keyword>
<evidence type="ECO:0000259" key="5">
    <source>
        <dbReference type="PROSITE" id="PS50111"/>
    </source>
</evidence>
<dbReference type="InterPro" id="IPR008979">
    <property type="entry name" value="Galactose-bd-like_sf"/>
</dbReference>
<proteinExistence type="inferred from homology"/>